<gene>
    <name evidence="2" type="ORF">COV31_00420</name>
</gene>
<sequence>MDMKLNAFRFLRFIAIALVGLSAVFYVGVSASNFPERYPNLTLAIGDRVAGFLGRLTLPIKLAQLSLQEVDSQILIPVLGSRVEGVADTFGSPRDGERSHEGQDIFAPKGTPIFSATNGYVTRIGQGNLGGNYVNITGAGGRRYYYAHLDRFPQGLQVGQRVTTDTVIGFVGNTGNAQTTPDHLHLGVYESRQAINPLPLLVNR</sequence>
<dbReference type="InterPro" id="IPR050570">
    <property type="entry name" value="Cell_wall_metabolism_enzyme"/>
</dbReference>
<accession>A0A2H0R505</accession>
<dbReference type="PANTHER" id="PTHR21666:SF268">
    <property type="entry name" value="PEPTIDASE M23 DOMAIN-CONTAINING PROTEIN"/>
    <property type="match status" value="1"/>
</dbReference>
<evidence type="ECO:0000259" key="1">
    <source>
        <dbReference type="Pfam" id="PF01551"/>
    </source>
</evidence>
<proteinExistence type="predicted"/>
<dbReference type="InterPro" id="IPR016047">
    <property type="entry name" value="M23ase_b-sheet_dom"/>
</dbReference>
<dbReference type="Gene3D" id="2.70.70.10">
    <property type="entry name" value="Glucose Permease (Domain IIA)"/>
    <property type="match status" value="1"/>
</dbReference>
<protein>
    <submittedName>
        <fullName evidence="2">Peptidase M23</fullName>
    </submittedName>
</protein>
<reference evidence="2 3" key="1">
    <citation type="submission" date="2017-09" db="EMBL/GenBank/DDBJ databases">
        <title>Depth-based differentiation of microbial function through sediment-hosted aquifers and enrichment of novel symbionts in the deep terrestrial subsurface.</title>
        <authorList>
            <person name="Probst A.J."/>
            <person name="Ladd B."/>
            <person name="Jarett J.K."/>
            <person name="Geller-Mcgrath D.E."/>
            <person name="Sieber C.M."/>
            <person name="Emerson J.B."/>
            <person name="Anantharaman K."/>
            <person name="Thomas B.C."/>
            <person name="Malmstrom R."/>
            <person name="Stieglmeier M."/>
            <person name="Klingl A."/>
            <person name="Woyke T."/>
            <person name="Ryan C.M."/>
            <person name="Banfield J.F."/>
        </authorList>
    </citation>
    <scope>NUCLEOTIDE SEQUENCE [LARGE SCALE GENOMIC DNA]</scope>
    <source>
        <strain evidence="2">CG10_big_fil_rev_8_21_14_0_10_46_23</strain>
    </source>
</reference>
<dbReference type="CDD" id="cd12797">
    <property type="entry name" value="M23_peptidase"/>
    <property type="match status" value="1"/>
</dbReference>
<dbReference type="SUPFAM" id="SSF51261">
    <property type="entry name" value="Duplicated hybrid motif"/>
    <property type="match status" value="1"/>
</dbReference>
<dbReference type="InterPro" id="IPR011055">
    <property type="entry name" value="Dup_hybrid_motif"/>
</dbReference>
<dbReference type="AlphaFoldDB" id="A0A2H0R505"/>
<comment type="caution">
    <text evidence="2">The sequence shown here is derived from an EMBL/GenBank/DDBJ whole genome shotgun (WGS) entry which is preliminary data.</text>
</comment>
<dbReference type="PANTHER" id="PTHR21666">
    <property type="entry name" value="PEPTIDASE-RELATED"/>
    <property type="match status" value="1"/>
</dbReference>
<evidence type="ECO:0000313" key="2">
    <source>
        <dbReference type="EMBL" id="PIR41560.1"/>
    </source>
</evidence>
<dbReference type="Proteomes" id="UP000230232">
    <property type="component" value="Unassembled WGS sequence"/>
</dbReference>
<organism evidence="2 3">
    <name type="scientific">Candidatus Yanofskybacteria bacterium CG10_big_fil_rev_8_21_14_0_10_46_23</name>
    <dbReference type="NCBI Taxonomy" id="1975098"/>
    <lineage>
        <taxon>Bacteria</taxon>
        <taxon>Candidatus Yanofskyibacteriota</taxon>
    </lineage>
</organism>
<name>A0A2H0R505_9BACT</name>
<feature type="domain" description="M23ase beta-sheet core" evidence="1">
    <location>
        <begin position="99"/>
        <end position="197"/>
    </location>
</feature>
<dbReference type="Pfam" id="PF01551">
    <property type="entry name" value="Peptidase_M23"/>
    <property type="match status" value="1"/>
</dbReference>
<evidence type="ECO:0000313" key="3">
    <source>
        <dbReference type="Proteomes" id="UP000230232"/>
    </source>
</evidence>
<dbReference type="GO" id="GO:0004222">
    <property type="term" value="F:metalloendopeptidase activity"/>
    <property type="evidence" value="ECO:0007669"/>
    <property type="project" value="TreeGrafter"/>
</dbReference>
<dbReference type="EMBL" id="PCXO01000004">
    <property type="protein sequence ID" value="PIR41560.1"/>
    <property type="molecule type" value="Genomic_DNA"/>
</dbReference>